<dbReference type="VEuPathDB" id="VectorBase:GAUT035022"/>
<feature type="compositionally biased region" description="Polar residues" evidence="1">
    <location>
        <begin position="375"/>
        <end position="398"/>
    </location>
</feature>
<feature type="compositionally biased region" description="Basic and acidic residues" evidence="1">
    <location>
        <begin position="720"/>
        <end position="731"/>
    </location>
</feature>
<organism evidence="2 3">
    <name type="scientific">Glossina austeni</name>
    <name type="common">Savannah tsetse fly</name>
    <dbReference type="NCBI Taxonomy" id="7395"/>
    <lineage>
        <taxon>Eukaryota</taxon>
        <taxon>Metazoa</taxon>
        <taxon>Ecdysozoa</taxon>
        <taxon>Arthropoda</taxon>
        <taxon>Hexapoda</taxon>
        <taxon>Insecta</taxon>
        <taxon>Pterygota</taxon>
        <taxon>Neoptera</taxon>
        <taxon>Endopterygota</taxon>
        <taxon>Diptera</taxon>
        <taxon>Brachycera</taxon>
        <taxon>Muscomorpha</taxon>
        <taxon>Hippoboscoidea</taxon>
        <taxon>Glossinidae</taxon>
        <taxon>Glossina</taxon>
    </lineage>
</organism>
<name>A0A1A9VET0_GLOAU</name>
<dbReference type="EnsemblMetazoa" id="GAUT035022-RA">
    <property type="protein sequence ID" value="GAUT035022-PA"/>
    <property type="gene ID" value="GAUT035022"/>
</dbReference>
<keyword evidence="3" id="KW-1185">Reference proteome</keyword>
<evidence type="ECO:0008006" key="4">
    <source>
        <dbReference type="Google" id="ProtNLM"/>
    </source>
</evidence>
<feature type="compositionally biased region" description="Basic residues" evidence="1">
    <location>
        <begin position="828"/>
        <end position="841"/>
    </location>
</feature>
<feature type="region of interest" description="Disordered" evidence="1">
    <location>
        <begin position="664"/>
        <end position="691"/>
    </location>
</feature>
<feature type="compositionally biased region" description="Low complexity" evidence="1">
    <location>
        <begin position="736"/>
        <end position="745"/>
    </location>
</feature>
<reference evidence="2" key="1">
    <citation type="submission" date="2020-05" db="UniProtKB">
        <authorList>
            <consortium name="EnsemblMetazoa"/>
        </authorList>
    </citation>
    <scope>IDENTIFICATION</scope>
    <source>
        <strain evidence="2">TTRI</strain>
    </source>
</reference>
<dbReference type="PANTHER" id="PTHR21219:SF4">
    <property type="entry name" value="PID DOMAIN-CONTAINING PROTEIN"/>
    <property type="match status" value="1"/>
</dbReference>
<feature type="region of interest" description="Disordered" evidence="1">
    <location>
        <begin position="828"/>
        <end position="854"/>
    </location>
</feature>
<accession>A0A1A9VET0</accession>
<feature type="region of interest" description="Disordered" evidence="1">
    <location>
        <begin position="361"/>
        <end position="489"/>
    </location>
</feature>
<protein>
    <recommendedName>
        <fullName evidence="4">PID domain-containing protein</fullName>
    </recommendedName>
</protein>
<feature type="region of interest" description="Disordered" evidence="1">
    <location>
        <begin position="710"/>
        <end position="773"/>
    </location>
</feature>
<proteinExistence type="predicted"/>
<evidence type="ECO:0000313" key="3">
    <source>
        <dbReference type="Proteomes" id="UP000078200"/>
    </source>
</evidence>
<evidence type="ECO:0000313" key="2">
    <source>
        <dbReference type="EnsemblMetazoa" id="GAUT035022-PA"/>
    </source>
</evidence>
<dbReference type="Proteomes" id="UP000078200">
    <property type="component" value="Unassembled WGS sequence"/>
</dbReference>
<feature type="compositionally biased region" description="Basic residues" evidence="1">
    <location>
        <begin position="666"/>
        <end position="680"/>
    </location>
</feature>
<sequence>MVTYKSDNQVVAMSKMNSVRSRKANGSNSSEFHLLESDHQESSSSVSRNSIYKLKIDLMFDDTSERKNSVYAALATVGKAYALITTPTLSDCSDPTDPQEVQRSNNRLDDPRGSHRTRSIIMYGRSELASTAGESARSITSYLHESSEASKTLTDNTKKDVQRISNSVQAQIEQLFTDVAKDATSSFPVTCLGSLPLKEKVTSLQGLQQPLRELYFREMADKKQKSGFLEICANGLRIKINSNNGNNRRGANANNDGQITPFHNIAVWSAVKFVVSKEDGGAAFLPLITSPENIDKNSLFQPLSSPEQQRLANNPHAPIFAVVMRSAEVSKMLECHGFICKSTEDAIVIAATLYQSLMSHVSSNTHRSTKRRTPRNQNGVSCMSIASSSGLTGSNYHQCPQHITGDRKTSLRSSGGSVSAAPITSRSSRKKRVSSSSLSSSSNIINEGAETTTEERKRKSHKTKRAPPIPTSIPAEIGRKLNTGSHSNSTISDAIKKFERLSANEKNSYRSQSIHPRKPTIDSAYKAPKIIEEVNAQPVAIGDTSANTGLRGNDNNGDILTRVAIPRSGSFLNTGGLTRYKSRAARRHTDKLNGGGGGGGGSPLGFSELFNEFRLHENLHSLDEILYAIIDADGMSFNDLKPIYKEFLLKLAVTLTKDELFQRSKNIMRRQRKKKQKRKTSSNGSQKKVKTAIFGTKNLKKVFQLGQFRSCRGKSSKPPRNKELANQRKSEPPPITIIQSPTITSRQNTHARHQQLHQSQQHQRNRLTTSGSDVSVVPQENAFLGMNRNSSSGYVSCSECSYDSEACTCTSADRCYCSLRAKQINNYLRRKTDRKHSKKSEKNKLKNNNNKRSSYISCKSDEKCYCSMVEEEDRNGSGEEDSGNIHSDTTWCDTDSCESASKCYCKQNERKHTHKRIEETNVRDQAHKSRPNGCKTFDKLGLDYELFNINGNTKSVEPQEALSVKKSVEAAAIFADVKLSQTTDIKSLCNGNTNSKDMGSCRSHSVATRKLLNSYRKRESFSIGRHNERNAAIRSLSSNSSQKSCSADDLLSKLSYIEKNIARAASVHSGRSKTKEIILRENFQNNYQSMRAVSASLEETLGYLP</sequence>
<feature type="region of interest" description="Disordered" evidence="1">
    <location>
        <begin position="88"/>
        <end position="116"/>
    </location>
</feature>
<evidence type="ECO:0000256" key="1">
    <source>
        <dbReference type="SAM" id="MobiDB-lite"/>
    </source>
</evidence>
<dbReference type="AlphaFoldDB" id="A0A1A9VET0"/>
<dbReference type="PANTHER" id="PTHR21219">
    <property type="entry name" value="FI19613P1"/>
    <property type="match status" value="1"/>
</dbReference>